<accession>U2M3Q0</accession>
<feature type="transmembrane region" description="Helical" evidence="6">
    <location>
        <begin position="443"/>
        <end position="463"/>
    </location>
</feature>
<protein>
    <submittedName>
        <fullName evidence="7">Polysaccharide biosynthesis protein</fullName>
    </submittedName>
</protein>
<dbReference type="Proteomes" id="UP000016662">
    <property type="component" value="Unassembled WGS sequence"/>
</dbReference>
<feature type="transmembrane region" description="Helical" evidence="6">
    <location>
        <begin position="80"/>
        <end position="98"/>
    </location>
</feature>
<dbReference type="GO" id="GO:0005886">
    <property type="term" value="C:plasma membrane"/>
    <property type="evidence" value="ECO:0007669"/>
    <property type="project" value="UniProtKB-SubCell"/>
</dbReference>
<keyword evidence="2" id="KW-1003">Cell membrane</keyword>
<comment type="subcellular location">
    <subcellularLocation>
        <location evidence="1">Cell membrane</location>
        <topology evidence="1">Multi-pass membrane protein</topology>
    </subcellularLocation>
</comment>
<dbReference type="eggNOG" id="COG2244">
    <property type="taxonomic scope" value="Bacteria"/>
</dbReference>
<dbReference type="InterPro" id="IPR050833">
    <property type="entry name" value="Poly_Biosynth_Transport"/>
</dbReference>
<dbReference type="HOGENOM" id="CLU_022017_7_4_9"/>
<keyword evidence="5 6" id="KW-0472">Membrane</keyword>
<evidence type="ECO:0000256" key="4">
    <source>
        <dbReference type="ARBA" id="ARBA00022989"/>
    </source>
</evidence>
<reference evidence="7 8" key="1">
    <citation type="submission" date="2013-07" db="EMBL/GenBank/DDBJ databases">
        <authorList>
            <person name="Weinstock G."/>
            <person name="Sodergren E."/>
            <person name="Wylie T."/>
            <person name="Fulton L."/>
            <person name="Fulton R."/>
            <person name="Fronick C."/>
            <person name="O'Laughlin M."/>
            <person name="Godfrey J."/>
            <person name="Miner T."/>
            <person name="Herter B."/>
            <person name="Appelbaum E."/>
            <person name="Cordes M."/>
            <person name="Lek S."/>
            <person name="Wollam A."/>
            <person name="Pepin K.H."/>
            <person name="Palsikar V.B."/>
            <person name="Mitreva M."/>
            <person name="Wilson R.K."/>
        </authorList>
    </citation>
    <scope>NUCLEOTIDE SEQUENCE [LARGE SCALE GENOMIC DNA]</scope>
    <source>
        <strain evidence="7 8">ATCC 27760</strain>
    </source>
</reference>
<feature type="transmembrane region" description="Helical" evidence="6">
    <location>
        <begin position="110"/>
        <end position="128"/>
    </location>
</feature>
<keyword evidence="8" id="KW-1185">Reference proteome</keyword>
<dbReference type="OrthoDB" id="3249502at2"/>
<evidence type="ECO:0000256" key="6">
    <source>
        <dbReference type="SAM" id="Phobius"/>
    </source>
</evidence>
<evidence type="ECO:0000256" key="2">
    <source>
        <dbReference type="ARBA" id="ARBA00022475"/>
    </source>
</evidence>
<feature type="transmembrane region" description="Helical" evidence="6">
    <location>
        <begin position="419"/>
        <end position="437"/>
    </location>
</feature>
<dbReference type="PANTHER" id="PTHR30250:SF11">
    <property type="entry name" value="O-ANTIGEN TRANSPORTER-RELATED"/>
    <property type="match status" value="1"/>
</dbReference>
<gene>
    <name evidence="7" type="ORF">RUMCAL_02132</name>
</gene>
<feature type="transmembrane region" description="Helical" evidence="6">
    <location>
        <begin position="140"/>
        <end position="164"/>
    </location>
</feature>
<evidence type="ECO:0000256" key="5">
    <source>
        <dbReference type="ARBA" id="ARBA00023136"/>
    </source>
</evidence>
<keyword evidence="3 6" id="KW-0812">Transmembrane</keyword>
<organism evidence="7 8">
    <name type="scientific">Ruminococcus callidus ATCC 27760</name>
    <dbReference type="NCBI Taxonomy" id="411473"/>
    <lineage>
        <taxon>Bacteria</taxon>
        <taxon>Bacillati</taxon>
        <taxon>Bacillota</taxon>
        <taxon>Clostridia</taxon>
        <taxon>Eubacteriales</taxon>
        <taxon>Oscillospiraceae</taxon>
        <taxon>Ruminococcus</taxon>
    </lineage>
</organism>
<feature type="transmembrane region" description="Helical" evidence="6">
    <location>
        <begin position="170"/>
        <end position="195"/>
    </location>
</feature>
<feature type="transmembrane region" description="Helical" evidence="6">
    <location>
        <begin position="53"/>
        <end position="71"/>
    </location>
</feature>
<dbReference type="RefSeq" id="WP_021683647.1">
    <property type="nucleotide sequence ID" value="NZ_KI260500.1"/>
</dbReference>
<evidence type="ECO:0000313" key="8">
    <source>
        <dbReference type="Proteomes" id="UP000016662"/>
    </source>
</evidence>
<feature type="transmembrane region" description="Helical" evidence="6">
    <location>
        <begin position="362"/>
        <end position="381"/>
    </location>
</feature>
<dbReference type="EMBL" id="AWVF01000265">
    <property type="protein sequence ID" value="ERJ93963.1"/>
    <property type="molecule type" value="Genomic_DNA"/>
</dbReference>
<dbReference type="PANTHER" id="PTHR30250">
    <property type="entry name" value="PST FAMILY PREDICTED COLANIC ACID TRANSPORTER"/>
    <property type="match status" value="1"/>
</dbReference>
<feature type="transmembrane region" description="Helical" evidence="6">
    <location>
        <begin position="331"/>
        <end position="350"/>
    </location>
</feature>
<evidence type="ECO:0000313" key="7">
    <source>
        <dbReference type="EMBL" id="ERJ93963.1"/>
    </source>
</evidence>
<proteinExistence type="predicted"/>
<feature type="transmembrane region" description="Helical" evidence="6">
    <location>
        <begin position="207"/>
        <end position="227"/>
    </location>
</feature>
<dbReference type="AlphaFoldDB" id="U2M3Q0"/>
<name>U2M3Q0_9FIRM</name>
<keyword evidence="4 6" id="KW-1133">Transmembrane helix</keyword>
<comment type="caution">
    <text evidence="7">The sequence shown here is derived from an EMBL/GenBank/DDBJ whole genome shotgun (WGS) entry which is preliminary data.</text>
</comment>
<dbReference type="PATRIC" id="fig|411473.3.peg.1759"/>
<dbReference type="STRING" id="411473.RUMCAL_02132"/>
<evidence type="ECO:0000256" key="1">
    <source>
        <dbReference type="ARBA" id="ARBA00004651"/>
    </source>
</evidence>
<feature type="transmembrane region" description="Helical" evidence="6">
    <location>
        <begin position="12"/>
        <end position="33"/>
    </location>
</feature>
<evidence type="ECO:0000256" key="3">
    <source>
        <dbReference type="ARBA" id="ARBA00022692"/>
    </source>
</evidence>
<feature type="transmembrane region" description="Helical" evidence="6">
    <location>
        <begin position="298"/>
        <end position="319"/>
    </location>
</feature>
<sequence length="473" mass="52977">MNKYKKLVSNTLIFAIGSFGSKILLLLLTRLYTGNINPGDNSTKELLEQTANFLIPIITFSIADAVIRYGIDKNFDNRKVFTSACVTELFGIGILLLLSPALTLLPYTEGYVVLLVIYCITSGFRQIASQFVRARGLVRLFAIDGILATLTLFLFNVTFIAGFHLGVTGFLISVILSDLLSGLFLWAVAGLHRYFRLRYMDKKILRMMLRFSIPLIPSALLWLVTGFSDRLFIRYMSGPAGLVGETAAGIYGVSTKIPNLISTISTIFFQAWNMSAIEENDSKDRSRFYHRVFDTYQSFMFIASTGLIVFVRILSNILIDSNTYPEYATAFLYTPVLIVGVLMMCFNQFLSSVYSATQHTTHSFWTSLVAAIVNIVLNIILIHIWGIMGAAIATFASYFVCYCIRIVDARKYVPFPVNHAKFAANTAALFLLGIVVVEAPPMWILILAVGFVFMVLYNFNAITQTLGQLRRRK</sequence>